<evidence type="ECO:0000256" key="19">
    <source>
        <dbReference type="PROSITE-ProRule" id="PRU10141"/>
    </source>
</evidence>
<evidence type="ECO:0000259" key="22">
    <source>
        <dbReference type="PROSITE" id="PS50011"/>
    </source>
</evidence>
<dbReference type="InterPro" id="IPR000719">
    <property type="entry name" value="Prot_kinase_dom"/>
</dbReference>
<feature type="signal peptide" evidence="21">
    <location>
        <begin position="1"/>
        <end position="19"/>
    </location>
</feature>
<dbReference type="GO" id="GO:0005524">
    <property type="term" value="F:ATP binding"/>
    <property type="evidence" value="ECO:0007669"/>
    <property type="project" value="UniProtKB-UniRule"/>
</dbReference>
<evidence type="ECO:0000256" key="13">
    <source>
        <dbReference type="ARBA" id="ARBA00022777"/>
    </source>
</evidence>
<dbReference type="PROSITE" id="PS00307">
    <property type="entry name" value="LECTIN_LEGUME_BETA"/>
    <property type="match status" value="1"/>
</dbReference>
<feature type="domain" description="Protein kinase" evidence="22">
    <location>
        <begin position="367"/>
        <end position="658"/>
    </location>
</feature>
<feature type="binding site" evidence="19">
    <location>
        <position position="396"/>
    </location>
    <ligand>
        <name>ATP</name>
        <dbReference type="ChEBI" id="CHEBI:30616"/>
    </ligand>
</feature>
<organism evidence="23 24">
    <name type="scientific">Linum tenue</name>
    <dbReference type="NCBI Taxonomy" id="586396"/>
    <lineage>
        <taxon>Eukaryota</taxon>
        <taxon>Viridiplantae</taxon>
        <taxon>Streptophyta</taxon>
        <taxon>Embryophyta</taxon>
        <taxon>Tracheophyta</taxon>
        <taxon>Spermatophyta</taxon>
        <taxon>Magnoliopsida</taxon>
        <taxon>eudicotyledons</taxon>
        <taxon>Gunneridae</taxon>
        <taxon>Pentapetalae</taxon>
        <taxon>rosids</taxon>
        <taxon>fabids</taxon>
        <taxon>Malpighiales</taxon>
        <taxon>Linaceae</taxon>
        <taxon>Linum</taxon>
    </lineage>
</organism>
<dbReference type="GO" id="GO:0005886">
    <property type="term" value="C:plasma membrane"/>
    <property type="evidence" value="ECO:0007669"/>
    <property type="project" value="UniProtKB-SubCell"/>
</dbReference>
<keyword evidence="12 19" id="KW-0547">Nucleotide-binding</keyword>
<feature type="transmembrane region" description="Helical" evidence="20">
    <location>
        <begin position="304"/>
        <end position="330"/>
    </location>
</feature>
<evidence type="ECO:0000256" key="3">
    <source>
        <dbReference type="ARBA" id="ARBA00008536"/>
    </source>
</evidence>
<keyword evidence="24" id="KW-1185">Reference proteome</keyword>
<keyword evidence="17" id="KW-0675">Receptor</keyword>
<dbReference type="Gene3D" id="3.30.200.20">
    <property type="entry name" value="Phosphorylase Kinase, domain 1"/>
    <property type="match status" value="1"/>
</dbReference>
<evidence type="ECO:0000256" key="7">
    <source>
        <dbReference type="ARBA" id="ARBA00022527"/>
    </source>
</evidence>
<dbReference type="InterPro" id="IPR008271">
    <property type="entry name" value="Ser/Thr_kinase_AS"/>
</dbReference>
<dbReference type="AlphaFoldDB" id="A0AAV0IEZ0"/>
<dbReference type="FunFam" id="3.30.200.20:FF:000810">
    <property type="entry name" value="L-type lectin-domain containing receptor kinase S.6"/>
    <property type="match status" value="1"/>
</dbReference>
<protein>
    <recommendedName>
        <fullName evidence="5">non-specific serine/threonine protein kinase</fullName>
        <ecNumber evidence="5">2.7.11.1</ecNumber>
    </recommendedName>
</protein>
<evidence type="ECO:0000256" key="17">
    <source>
        <dbReference type="ARBA" id="ARBA00023170"/>
    </source>
</evidence>
<name>A0AAV0IEZ0_9ROSI</name>
<evidence type="ECO:0000313" key="23">
    <source>
        <dbReference type="EMBL" id="CAI0396057.1"/>
    </source>
</evidence>
<keyword evidence="9 20" id="KW-0812">Transmembrane</keyword>
<keyword evidence="11" id="KW-0430">Lectin</keyword>
<evidence type="ECO:0000256" key="12">
    <source>
        <dbReference type="ARBA" id="ARBA00022741"/>
    </source>
</evidence>
<evidence type="ECO:0000256" key="6">
    <source>
        <dbReference type="ARBA" id="ARBA00022475"/>
    </source>
</evidence>
<dbReference type="Pfam" id="PF00069">
    <property type="entry name" value="Pkinase"/>
    <property type="match status" value="1"/>
</dbReference>
<evidence type="ECO:0000256" key="9">
    <source>
        <dbReference type="ARBA" id="ARBA00022692"/>
    </source>
</evidence>
<dbReference type="InterPro" id="IPR001220">
    <property type="entry name" value="Legume_lectin_dom"/>
</dbReference>
<evidence type="ECO:0000256" key="11">
    <source>
        <dbReference type="ARBA" id="ARBA00022734"/>
    </source>
</evidence>
<accession>A0AAV0IEZ0</accession>
<keyword evidence="13" id="KW-0418">Kinase</keyword>
<dbReference type="Proteomes" id="UP001154282">
    <property type="component" value="Unassembled WGS sequence"/>
</dbReference>
<evidence type="ECO:0000256" key="18">
    <source>
        <dbReference type="ARBA" id="ARBA00023180"/>
    </source>
</evidence>
<evidence type="ECO:0000256" key="20">
    <source>
        <dbReference type="SAM" id="Phobius"/>
    </source>
</evidence>
<keyword evidence="6" id="KW-1003">Cell membrane</keyword>
<feature type="chain" id="PRO_5043942341" description="non-specific serine/threonine protein kinase" evidence="21">
    <location>
        <begin position="20"/>
        <end position="702"/>
    </location>
</feature>
<dbReference type="SUPFAM" id="SSF49899">
    <property type="entry name" value="Concanavalin A-like lectins/glucanases"/>
    <property type="match status" value="1"/>
</dbReference>
<reference evidence="23" key="1">
    <citation type="submission" date="2022-08" db="EMBL/GenBank/DDBJ databases">
        <authorList>
            <person name="Gutierrez-Valencia J."/>
        </authorList>
    </citation>
    <scope>NUCLEOTIDE SEQUENCE</scope>
</reference>
<keyword evidence="15 20" id="KW-1133">Transmembrane helix</keyword>
<keyword evidence="16 20" id="KW-0472">Membrane</keyword>
<evidence type="ECO:0000256" key="16">
    <source>
        <dbReference type="ARBA" id="ARBA00023136"/>
    </source>
</evidence>
<dbReference type="GO" id="GO:0030246">
    <property type="term" value="F:carbohydrate binding"/>
    <property type="evidence" value="ECO:0007669"/>
    <property type="project" value="UniProtKB-KW"/>
</dbReference>
<keyword evidence="18" id="KW-0325">Glycoprotein</keyword>
<dbReference type="Gene3D" id="1.10.510.10">
    <property type="entry name" value="Transferase(Phosphotransferase) domain 1"/>
    <property type="match status" value="1"/>
</dbReference>
<dbReference type="PROSITE" id="PS50011">
    <property type="entry name" value="PROTEIN_KINASE_DOM"/>
    <property type="match status" value="1"/>
</dbReference>
<dbReference type="PROSITE" id="PS00108">
    <property type="entry name" value="PROTEIN_KINASE_ST"/>
    <property type="match status" value="1"/>
</dbReference>
<comment type="similarity">
    <text evidence="3">In the N-terminal section; belongs to the leguminous lectin family.</text>
</comment>
<dbReference type="InterPro" id="IPR019825">
    <property type="entry name" value="Lectin_legB_Mn/Ca_BS"/>
</dbReference>
<evidence type="ECO:0000256" key="2">
    <source>
        <dbReference type="ARBA" id="ARBA00007606"/>
    </source>
</evidence>
<comment type="similarity">
    <text evidence="4">In the C-terminal section; belongs to the protein kinase superfamily. Ser/Thr protein kinase family.</text>
</comment>
<dbReference type="FunFam" id="1.10.510.10:FF:000342">
    <property type="entry name" value="L-type lectin-domain containing receptor kinase VIII.1"/>
    <property type="match status" value="1"/>
</dbReference>
<proteinExistence type="inferred from homology"/>
<dbReference type="InterPro" id="IPR011009">
    <property type="entry name" value="Kinase-like_dom_sf"/>
</dbReference>
<dbReference type="Pfam" id="PF00139">
    <property type="entry name" value="Lectin_legB"/>
    <property type="match status" value="1"/>
</dbReference>
<evidence type="ECO:0000256" key="8">
    <source>
        <dbReference type="ARBA" id="ARBA00022679"/>
    </source>
</evidence>
<evidence type="ECO:0000256" key="10">
    <source>
        <dbReference type="ARBA" id="ARBA00022729"/>
    </source>
</evidence>
<dbReference type="CDD" id="cd06899">
    <property type="entry name" value="lectin_legume_LecRK_Arcelin_ConA"/>
    <property type="match status" value="1"/>
</dbReference>
<evidence type="ECO:0000313" key="24">
    <source>
        <dbReference type="Proteomes" id="UP001154282"/>
    </source>
</evidence>
<evidence type="ECO:0000256" key="15">
    <source>
        <dbReference type="ARBA" id="ARBA00022989"/>
    </source>
</evidence>
<dbReference type="InterPro" id="IPR017441">
    <property type="entry name" value="Protein_kinase_ATP_BS"/>
</dbReference>
<keyword evidence="7" id="KW-0723">Serine/threonine-protein kinase</keyword>
<keyword evidence="8" id="KW-0808">Transferase</keyword>
<evidence type="ECO:0000256" key="5">
    <source>
        <dbReference type="ARBA" id="ARBA00012513"/>
    </source>
</evidence>
<keyword evidence="14 19" id="KW-0067">ATP-binding</keyword>
<sequence>MHSIALLLPFLWFAAVSNSLTPLPSPLFPSHNLTFYGEAHFRNGAISLTQDRRLCSSSRSPSPSAAADVGRALYSRPFRFLDPKTNTAASFSTRFIFSIIHQSPLCPPASDGLAFLITSSPNSFSLSPGFIGLPGPALNPRDSFVAVEFDTHYDASLHDPSDNHIGIDINSVVSSATAAAASGGIDLRSGKEITAWIEYSDPEKSVQVWLSYSQSRPPNPILVAKLDLGEHFKEFMFVGFSASNGRGGSAVHLVSHWRLNTNGYLSSAFEQGNNCIICSSSDYDHPSTVITNRVDGKRAGKVEIFLGLAGLGALAISMILVLAVSFRCLLSRKKRKVRRTTLIHGTKVDSVPSRLSISEITSATMGFSSARIVGEGASATVYKGSLPSSGAAVAIKRFNRAESVDCIRNPFVTEFATMAGCLKHKNLVQLQGWCCEGTELALVYEYFPNGSLDKVLHETTSASASSPSPSPAVILSWKQRMNILLGVASGLSYLHEECERQIIHRDVKSCNILLDSEFNAKLGDFGLAEVYEHSSITRESTIPAGTMGYLAPEYVYCGIPTQKTDVYSYGVVILEVATGRRPVDEGGKFVLVDWVWGCWERGKLMEAADEKLKGEFSVVEMERVLIIGVACVHPNPERRPSVQHAARVLRGEAPLPVLPPRKPKVGFQYGVTEEDGGGMAVSQQGDQSPDEMMWMTPRSHFG</sequence>
<gene>
    <name evidence="23" type="ORF">LITE_LOCUS8960</name>
</gene>
<comment type="subcellular location">
    <subcellularLocation>
        <location evidence="1">Cell membrane</location>
        <topology evidence="1">Single-pass type I membrane protein</topology>
    </subcellularLocation>
</comment>
<dbReference type="EC" id="2.7.11.1" evidence="5"/>
<evidence type="ECO:0000256" key="4">
    <source>
        <dbReference type="ARBA" id="ARBA00010217"/>
    </source>
</evidence>
<dbReference type="EMBL" id="CAMGYJ010000003">
    <property type="protein sequence ID" value="CAI0396057.1"/>
    <property type="molecule type" value="Genomic_DNA"/>
</dbReference>
<dbReference type="PROSITE" id="PS00107">
    <property type="entry name" value="PROTEIN_KINASE_ATP"/>
    <property type="match status" value="1"/>
</dbReference>
<dbReference type="GO" id="GO:0004674">
    <property type="term" value="F:protein serine/threonine kinase activity"/>
    <property type="evidence" value="ECO:0007669"/>
    <property type="project" value="UniProtKB-KW"/>
</dbReference>
<dbReference type="InterPro" id="IPR013320">
    <property type="entry name" value="ConA-like_dom_sf"/>
</dbReference>
<comment type="similarity">
    <text evidence="2">Belongs to the leguminous lectin family.</text>
</comment>
<evidence type="ECO:0000256" key="1">
    <source>
        <dbReference type="ARBA" id="ARBA00004251"/>
    </source>
</evidence>
<dbReference type="PANTHER" id="PTHR27007">
    <property type="match status" value="1"/>
</dbReference>
<dbReference type="Gene3D" id="2.60.120.200">
    <property type="match status" value="1"/>
</dbReference>
<dbReference type="InterPro" id="IPR050528">
    <property type="entry name" value="L-type_Lectin-RKs"/>
</dbReference>
<dbReference type="GO" id="GO:0002229">
    <property type="term" value="P:defense response to oomycetes"/>
    <property type="evidence" value="ECO:0007669"/>
    <property type="project" value="UniProtKB-ARBA"/>
</dbReference>
<evidence type="ECO:0000256" key="21">
    <source>
        <dbReference type="SAM" id="SignalP"/>
    </source>
</evidence>
<comment type="caution">
    <text evidence="23">The sequence shown here is derived from an EMBL/GenBank/DDBJ whole genome shotgun (WGS) entry which is preliminary data.</text>
</comment>
<dbReference type="SUPFAM" id="SSF56112">
    <property type="entry name" value="Protein kinase-like (PK-like)"/>
    <property type="match status" value="1"/>
</dbReference>
<evidence type="ECO:0000256" key="14">
    <source>
        <dbReference type="ARBA" id="ARBA00022840"/>
    </source>
</evidence>
<dbReference type="SMART" id="SM00220">
    <property type="entry name" value="S_TKc"/>
    <property type="match status" value="1"/>
</dbReference>
<keyword evidence="10 21" id="KW-0732">Signal</keyword>